<dbReference type="PROSITE" id="PS51462">
    <property type="entry name" value="NUDIX"/>
    <property type="match status" value="1"/>
</dbReference>
<evidence type="ECO:0000256" key="15">
    <source>
        <dbReference type="ARBA" id="ARBA00041979"/>
    </source>
</evidence>
<dbReference type="EC" id="3.6.1.55" evidence="12"/>
<proteinExistence type="inferred from homology"/>
<evidence type="ECO:0000256" key="10">
    <source>
        <dbReference type="ARBA" id="ARBA00035861"/>
    </source>
</evidence>
<comment type="cofactor">
    <cofactor evidence="1">
        <name>Mg(2+)</name>
        <dbReference type="ChEBI" id="CHEBI:18420"/>
    </cofactor>
</comment>
<comment type="similarity">
    <text evidence="2 17">Belongs to the Nudix hydrolase family.</text>
</comment>
<keyword evidence="4" id="KW-0235">DNA replication</keyword>
<keyword evidence="20" id="KW-1185">Reference proteome</keyword>
<dbReference type="GO" id="GO:0046872">
    <property type="term" value="F:metal ion binding"/>
    <property type="evidence" value="ECO:0007669"/>
    <property type="project" value="UniProtKB-KW"/>
</dbReference>
<keyword evidence="8" id="KW-0460">Magnesium</keyword>
<dbReference type="SUPFAM" id="SSF55811">
    <property type="entry name" value="Nudix"/>
    <property type="match status" value="1"/>
</dbReference>
<accession>A0A1L4BVA7</accession>
<dbReference type="GO" id="GO:0044715">
    <property type="term" value="F:8-oxo-dGDP phosphatase activity"/>
    <property type="evidence" value="ECO:0007669"/>
    <property type="project" value="TreeGrafter"/>
</dbReference>
<dbReference type="GO" id="GO:0006260">
    <property type="term" value="P:DNA replication"/>
    <property type="evidence" value="ECO:0007669"/>
    <property type="project" value="UniProtKB-KW"/>
</dbReference>
<keyword evidence="9" id="KW-0234">DNA repair</keyword>
<evidence type="ECO:0000256" key="12">
    <source>
        <dbReference type="ARBA" id="ARBA00038905"/>
    </source>
</evidence>
<reference evidence="19 20" key="1">
    <citation type="journal article" date="2016" name="Appl. Environ. Microbiol.">
        <title>Whole genome relationships among Francisella bacteria of diverse origin define new species and provide specific regions for detection.</title>
        <authorList>
            <person name="Challacombe J.F."/>
            <person name="Petersen J.M."/>
            <person name="Gallegos-Graves V."/>
            <person name="Hodge D."/>
            <person name="Pillai S."/>
            <person name="Kuske C.R."/>
        </authorList>
    </citation>
    <scope>NUCLEOTIDE SEQUENCE [LARGE SCALE GENOMIC DNA]</scope>
    <source>
        <strain evidence="20">TX07-7310</strain>
    </source>
</reference>
<dbReference type="GO" id="GO:0006281">
    <property type="term" value="P:DNA repair"/>
    <property type="evidence" value="ECO:0007669"/>
    <property type="project" value="UniProtKB-KW"/>
</dbReference>
<dbReference type="Gene3D" id="3.90.79.10">
    <property type="entry name" value="Nucleoside Triphosphate Pyrophosphohydrolase"/>
    <property type="match status" value="1"/>
</dbReference>
<name>A0A1L4BVA7_9GAMM</name>
<evidence type="ECO:0000313" key="19">
    <source>
        <dbReference type="EMBL" id="API87774.1"/>
    </source>
</evidence>
<evidence type="ECO:0000256" key="7">
    <source>
        <dbReference type="ARBA" id="ARBA00022801"/>
    </source>
</evidence>
<dbReference type="InterPro" id="IPR020084">
    <property type="entry name" value="NUDIX_hydrolase_CS"/>
</dbReference>
<dbReference type="Proteomes" id="UP000184222">
    <property type="component" value="Chromosome"/>
</dbReference>
<dbReference type="InterPro" id="IPR020476">
    <property type="entry name" value="Nudix_hydrolase"/>
</dbReference>
<keyword evidence="5" id="KW-0479">Metal-binding</keyword>
<dbReference type="OrthoDB" id="9810648at2"/>
<dbReference type="PRINTS" id="PR00502">
    <property type="entry name" value="NUDIXFAMILY"/>
</dbReference>
<dbReference type="InterPro" id="IPR015797">
    <property type="entry name" value="NUDIX_hydrolase-like_dom_sf"/>
</dbReference>
<evidence type="ECO:0000256" key="11">
    <source>
        <dbReference type="ARBA" id="ARBA00036904"/>
    </source>
</evidence>
<dbReference type="KEGG" id="frx:F7310_05290"/>
<evidence type="ECO:0000256" key="16">
    <source>
        <dbReference type="ARBA" id="ARBA00042798"/>
    </source>
</evidence>
<evidence type="ECO:0000256" key="6">
    <source>
        <dbReference type="ARBA" id="ARBA00022763"/>
    </source>
</evidence>
<gene>
    <name evidence="19" type="ORF">F7310_05290</name>
</gene>
<evidence type="ECO:0000256" key="9">
    <source>
        <dbReference type="ARBA" id="ARBA00023204"/>
    </source>
</evidence>
<comment type="catalytic activity">
    <reaction evidence="11">
        <text>8-oxo-GTP + H2O = 8-oxo-GMP + diphosphate + H(+)</text>
        <dbReference type="Rhea" id="RHEA:67616"/>
        <dbReference type="ChEBI" id="CHEBI:15377"/>
        <dbReference type="ChEBI" id="CHEBI:15378"/>
        <dbReference type="ChEBI" id="CHEBI:33019"/>
        <dbReference type="ChEBI" id="CHEBI:143553"/>
        <dbReference type="ChEBI" id="CHEBI:145694"/>
    </reaction>
</comment>
<dbReference type="PROSITE" id="PS00893">
    <property type="entry name" value="NUDIX_BOX"/>
    <property type="match status" value="1"/>
</dbReference>
<evidence type="ECO:0000256" key="14">
    <source>
        <dbReference type="ARBA" id="ARBA00041592"/>
    </source>
</evidence>
<keyword evidence="7 17" id="KW-0378">Hydrolase</keyword>
<comment type="catalytic activity">
    <reaction evidence="10">
        <text>8-oxo-dGTP + H2O = 8-oxo-dGMP + diphosphate + H(+)</text>
        <dbReference type="Rhea" id="RHEA:31575"/>
        <dbReference type="ChEBI" id="CHEBI:15377"/>
        <dbReference type="ChEBI" id="CHEBI:15378"/>
        <dbReference type="ChEBI" id="CHEBI:33019"/>
        <dbReference type="ChEBI" id="CHEBI:63224"/>
        <dbReference type="ChEBI" id="CHEBI:77896"/>
        <dbReference type="EC" id="3.6.1.55"/>
    </reaction>
</comment>
<dbReference type="GO" id="GO:0008413">
    <property type="term" value="F:8-oxo-7,8-dihydroguanosine triphosphate pyrophosphatase activity"/>
    <property type="evidence" value="ECO:0007669"/>
    <property type="project" value="TreeGrafter"/>
</dbReference>
<dbReference type="STRING" id="573570.F7310_05290"/>
<protein>
    <recommendedName>
        <fullName evidence="13">8-oxo-dGTP diphosphatase</fullName>
        <ecNumber evidence="12">3.6.1.55</ecNumber>
    </recommendedName>
    <alternativeName>
        <fullName evidence="16">7,8-dihydro-8-oxoguanine-triphosphatase</fullName>
    </alternativeName>
    <alternativeName>
        <fullName evidence="15">Mutator protein MutT</fullName>
    </alternativeName>
    <alternativeName>
        <fullName evidence="14">dGTP pyrophosphohydrolase</fullName>
    </alternativeName>
</protein>
<evidence type="ECO:0000256" key="1">
    <source>
        <dbReference type="ARBA" id="ARBA00001946"/>
    </source>
</evidence>
<dbReference type="EMBL" id="CP016796">
    <property type="protein sequence ID" value="API87774.1"/>
    <property type="molecule type" value="Genomic_DNA"/>
</dbReference>
<organism evidence="19 20">
    <name type="scientific">Francisella uliginis</name>
    <dbReference type="NCBI Taxonomy" id="573570"/>
    <lineage>
        <taxon>Bacteria</taxon>
        <taxon>Pseudomonadati</taxon>
        <taxon>Pseudomonadota</taxon>
        <taxon>Gammaproteobacteria</taxon>
        <taxon>Thiotrichales</taxon>
        <taxon>Francisellaceae</taxon>
        <taxon>Francisella</taxon>
    </lineage>
</organism>
<dbReference type="InterPro" id="IPR000086">
    <property type="entry name" value="NUDIX_hydrolase_dom"/>
</dbReference>
<evidence type="ECO:0000256" key="3">
    <source>
        <dbReference type="ARBA" id="ARBA00022457"/>
    </source>
</evidence>
<dbReference type="PANTHER" id="PTHR47707">
    <property type="entry name" value="8-OXO-DGTP DIPHOSPHATASE"/>
    <property type="match status" value="1"/>
</dbReference>
<dbReference type="CDD" id="cd03425">
    <property type="entry name" value="NUDIX_MutT_NudA_like"/>
    <property type="match status" value="1"/>
</dbReference>
<dbReference type="GO" id="GO:0044716">
    <property type="term" value="F:8-oxo-GDP phosphatase activity"/>
    <property type="evidence" value="ECO:0007669"/>
    <property type="project" value="TreeGrafter"/>
</dbReference>
<keyword evidence="3" id="KW-0515">Mutator protein</keyword>
<dbReference type="PANTHER" id="PTHR47707:SF1">
    <property type="entry name" value="NUDIX HYDROLASE FAMILY PROTEIN"/>
    <property type="match status" value="1"/>
</dbReference>
<evidence type="ECO:0000256" key="4">
    <source>
        <dbReference type="ARBA" id="ARBA00022705"/>
    </source>
</evidence>
<dbReference type="AlphaFoldDB" id="A0A1L4BVA7"/>
<sequence>MERINAAVAIILNEQKNKVYINLRQKFQTYSDYWEFPGGKVENNESFEDCIKREVFEEVGITIKALNPYFKKKHINKNNIEVNLEFFIVDSYEGIPYPKENQQLKLVNISELDNYYFLPASIEIIEKLKREYI</sequence>
<keyword evidence="6" id="KW-0227">DNA damage</keyword>
<dbReference type="RefSeq" id="WP_072713541.1">
    <property type="nucleotide sequence ID" value="NZ_CP016796.1"/>
</dbReference>
<feature type="domain" description="Nudix hydrolase" evidence="18">
    <location>
        <begin position="2"/>
        <end position="132"/>
    </location>
</feature>
<evidence type="ECO:0000256" key="8">
    <source>
        <dbReference type="ARBA" id="ARBA00022842"/>
    </source>
</evidence>
<evidence type="ECO:0000256" key="17">
    <source>
        <dbReference type="RuleBase" id="RU003476"/>
    </source>
</evidence>
<dbReference type="Pfam" id="PF00293">
    <property type="entry name" value="NUDIX"/>
    <property type="match status" value="1"/>
</dbReference>
<dbReference type="GO" id="GO:0035539">
    <property type="term" value="F:8-oxo-7,8-dihydrodeoxyguanosine triphosphate pyrophosphatase activity"/>
    <property type="evidence" value="ECO:0007669"/>
    <property type="project" value="UniProtKB-EC"/>
</dbReference>
<evidence type="ECO:0000256" key="13">
    <source>
        <dbReference type="ARBA" id="ARBA00040794"/>
    </source>
</evidence>
<evidence type="ECO:0000256" key="5">
    <source>
        <dbReference type="ARBA" id="ARBA00022723"/>
    </source>
</evidence>
<evidence type="ECO:0000256" key="2">
    <source>
        <dbReference type="ARBA" id="ARBA00005582"/>
    </source>
</evidence>
<evidence type="ECO:0000313" key="20">
    <source>
        <dbReference type="Proteomes" id="UP000184222"/>
    </source>
</evidence>
<evidence type="ECO:0000259" key="18">
    <source>
        <dbReference type="PROSITE" id="PS51462"/>
    </source>
</evidence>
<dbReference type="InterPro" id="IPR047127">
    <property type="entry name" value="MutT-like"/>
</dbReference>